<gene>
    <name evidence="8" type="primary">dctA1</name>
    <name evidence="8" type="ORF">LC603019_01144</name>
</gene>
<keyword evidence="5 7" id="KW-0472">Membrane</keyword>
<feature type="transmembrane region" description="Helical" evidence="7">
    <location>
        <begin position="7"/>
        <end position="26"/>
    </location>
</feature>
<dbReference type="InterPro" id="IPR001991">
    <property type="entry name" value="Na-dicarboxylate_symporter"/>
</dbReference>
<dbReference type="GO" id="GO:0032329">
    <property type="term" value="P:serine transport"/>
    <property type="evidence" value="ECO:0007669"/>
    <property type="project" value="TreeGrafter"/>
</dbReference>
<dbReference type="EMBL" id="LR584267">
    <property type="protein sequence ID" value="VHO01088.1"/>
    <property type="molecule type" value="Genomic_DNA"/>
</dbReference>
<proteinExistence type="predicted"/>
<feature type="region of interest" description="Disordered" evidence="6">
    <location>
        <begin position="446"/>
        <end position="468"/>
    </location>
</feature>
<feature type="transmembrane region" description="Helical" evidence="7">
    <location>
        <begin position="145"/>
        <end position="163"/>
    </location>
</feature>
<comment type="subcellular location">
    <subcellularLocation>
        <location evidence="1">Membrane</location>
        <topology evidence="1">Multi-pass membrane protein</topology>
    </subcellularLocation>
</comment>
<dbReference type="Proteomes" id="UP000324288">
    <property type="component" value="Chromosome"/>
</dbReference>
<feature type="transmembrane region" description="Helical" evidence="7">
    <location>
        <begin position="38"/>
        <end position="62"/>
    </location>
</feature>
<keyword evidence="2" id="KW-0813">Transport</keyword>
<evidence type="ECO:0000256" key="3">
    <source>
        <dbReference type="ARBA" id="ARBA00022692"/>
    </source>
</evidence>
<dbReference type="GO" id="GO:0005886">
    <property type="term" value="C:plasma membrane"/>
    <property type="evidence" value="ECO:0007669"/>
    <property type="project" value="TreeGrafter"/>
</dbReference>
<evidence type="ECO:0000256" key="2">
    <source>
        <dbReference type="ARBA" id="ARBA00022448"/>
    </source>
</evidence>
<dbReference type="Pfam" id="PF00375">
    <property type="entry name" value="SDF"/>
    <property type="match status" value="1"/>
</dbReference>
<feature type="transmembrane region" description="Helical" evidence="7">
    <location>
        <begin position="356"/>
        <end position="377"/>
    </location>
</feature>
<dbReference type="Gene3D" id="1.10.3860.10">
    <property type="entry name" value="Sodium:dicarboxylate symporter"/>
    <property type="match status" value="1"/>
</dbReference>
<dbReference type="GO" id="GO:0005295">
    <property type="term" value="F:neutral L-amino acid:sodium symporter activity"/>
    <property type="evidence" value="ECO:0007669"/>
    <property type="project" value="TreeGrafter"/>
</dbReference>
<keyword evidence="4 7" id="KW-1133">Transmembrane helix</keyword>
<reference evidence="8 9" key="1">
    <citation type="submission" date="2019-04" db="EMBL/GenBank/DDBJ databases">
        <authorList>
            <person name="Seth-Smith MB H."/>
            <person name="Seth-Smith H."/>
        </authorList>
    </citation>
    <scope>NUCLEOTIDE SEQUENCE [LARGE SCALE GENOMIC DNA]</scope>
    <source>
        <strain evidence="8">USB-603019</strain>
    </source>
</reference>
<keyword evidence="3 7" id="KW-0812">Transmembrane</keyword>
<feature type="transmembrane region" description="Helical" evidence="7">
    <location>
        <begin position="298"/>
        <end position="317"/>
    </location>
</feature>
<keyword evidence="9" id="KW-1185">Reference proteome</keyword>
<dbReference type="RefSeq" id="WP_148417733.1">
    <property type="nucleotide sequence ID" value="NZ_LR584267.1"/>
</dbReference>
<dbReference type="PRINTS" id="PR00173">
    <property type="entry name" value="EDTRNSPORT"/>
</dbReference>
<dbReference type="InterPro" id="IPR036458">
    <property type="entry name" value="Na:dicarbo_symporter_sf"/>
</dbReference>
<accession>A0A5E3ZY08</accession>
<evidence type="ECO:0000256" key="1">
    <source>
        <dbReference type="ARBA" id="ARBA00004141"/>
    </source>
</evidence>
<evidence type="ECO:0000313" key="8">
    <source>
        <dbReference type="EMBL" id="VHO01088.1"/>
    </source>
</evidence>
<evidence type="ECO:0000256" key="4">
    <source>
        <dbReference type="ARBA" id="ARBA00022989"/>
    </source>
</evidence>
<evidence type="ECO:0000256" key="7">
    <source>
        <dbReference type="SAM" id="Phobius"/>
    </source>
</evidence>
<evidence type="ECO:0000256" key="6">
    <source>
        <dbReference type="SAM" id="MobiDB-lite"/>
    </source>
</evidence>
<organism evidence="8 9">
    <name type="scientific">Lawsonella clevelandensis</name>
    <dbReference type="NCBI Taxonomy" id="1528099"/>
    <lineage>
        <taxon>Bacteria</taxon>
        <taxon>Bacillati</taxon>
        <taxon>Actinomycetota</taxon>
        <taxon>Actinomycetes</taxon>
        <taxon>Mycobacteriales</taxon>
        <taxon>Lawsonellaceae</taxon>
        <taxon>Lawsonella</taxon>
    </lineage>
</organism>
<sequence>MRILRKIPLLVWILVAILLGILVGWAGQRTGSDVPVRIFATFGMVFSQLLGFAIPLIILGFIAPGIGSIGRGAGKLLGKAVALAYTSTILAGTMALLVALVLYPHILKGATVTAISDPSASLVKAYGVTVDANGVESLPFSLPPIMSVTTALILAFLLGLGMAGLSSTRMYDLAEDFRSIVEKFLSYIIIPLLPIYILSVFANMTYAGQVQHILKVFGKVFLMVIVLHWVFLVLVYCVAGATNRKSPFALLGHMMPAYLTALGTQSSAATIPVTLRSAKEAGVNPRIADFAIPLNANIHLAGSIITITSCSAAVVTMTHGHTPSFSSMIPLVLVLGVMMVAAPGVPGGAVMTAVGALQSILGFNPTMIALMIALYLAQDSFGTATNVTGDGALAKILERMSRKQLAQPNVAEEMADARAAEDATALAQSDIAAAGLDAVLATSVAKKAEKGKKARQVAPTDSADEPTH</sequence>
<dbReference type="PANTHER" id="PTHR42865">
    <property type="entry name" value="PROTON/GLUTAMATE-ASPARTATE SYMPORTER"/>
    <property type="match status" value="1"/>
</dbReference>
<name>A0A5E3ZY08_9ACTN</name>
<protein>
    <submittedName>
        <fullName evidence="8">C4-dicarboxylate transport protein</fullName>
    </submittedName>
</protein>
<dbReference type="AlphaFoldDB" id="A0A5E3ZY08"/>
<evidence type="ECO:0000313" key="9">
    <source>
        <dbReference type="Proteomes" id="UP000324288"/>
    </source>
</evidence>
<feature type="transmembrane region" description="Helical" evidence="7">
    <location>
        <begin position="184"/>
        <end position="204"/>
    </location>
</feature>
<dbReference type="SUPFAM" id="SSF118215">
    <property type="entry name" value="Proton glutamate symport protein"/>
    <property type="match status" value="1"/>
</dbReference>
<feature type="transmembrane region" description="Helical" evidence="7">
    <location>
        <begin position="329"/>
        <end position="350"/>
    </location>
</feature>
<feature type="transmembrane region" description="Helical" evidence="7">
    <location>
        <begin position="216"/>
        <end position="238"/>
    </location>
</feature>
<evidence type="ECO:0000256" key="5">
    <source>
        <dbReference type="ARBA" id="ARBA00023136"/>
    </source>
</evidence>
<dbReference type="PANTHER" id="PTHR42865:SF8">
    <property type="entry name" value="SERINE_THREONINE TRANSPORTER SSTT"/>
    <property type="match status" value="1"/>
</dbReference>
<feature type="transmembrane region" description="Helical" evidence="7">
    <location>
        <begin position="82"/>
        <end position="103"/>
    </location>
</feature>